<dbReference type="EMBL" id="FNEI01000013">
    <property type="protein sequence ID" value="SDJ59897.1"/>
    <property type="molecule type" value="Genomic_DNA"/>
</dbReference>
<protein>
    <submittedName>
        <fullName evidence="4">Undecaprenyl-diphosphatase</fullName>
    </submittedName>
</protein>
<organism evidence="4 5">
    <name type="scientific">Arthrobacter cupressi</name>
    <dbReference type="NCBI Taxonomy" id="1045773"/>
    <lineage>
        <taxon>Bacteria</taxon>
        <taxon>Bacillati</taxon>
        <taxon>Actinomycetota</taxon>
        <taxon>Actinomycetes</taxon>
        <taxon>Micrococcales</taxon>
        <taxon>Micrococcaceae</taxon>
        <taxon>Arthrobacter</taxon>
    </lineage>
</organism>
<dbReference type="SMART" id="SM00014">
    <property type="entry name" value="acidPPc"/>
    <property type="match status" value="1"/>
</dbReference>
<dbReference type="Proteomes" id="UP000182130">
    <property type="component" value="Unassembled WGS sequence"/>
</dbReference>
<dbReference type="PANTHER" id="PTHR14969:SF13">
    <property type="entry name" value="AT30094P"/>
    <property type="match status" value="1"/>
</dbReference>
<dbReference type="Gene3D" id="1.20.144.10">
    <property type="entry name" value="Phosphatidic acid phosphatase type 2/haloperoxidase"/>
    <property type="match status" value="2"/>
</dbReference>
<dbReference type="STRING" id="1045773.SAMN05216555_11317"/>
<dbReference type="RefSeq" id="WP_074590255.1">
    <property type="nucleotide sequence ID" value="NZ_FNEI01000013.1"/>
</dbReference>
<keyword evidence="2" id="KW-1133">Transmembrane helix</keyword>
<dbReference type="SUPFAM" id="SSF48317">
    <property type="entry name" value="Acid phosphatase/Vanadium-dependent haloperoxidase"/>
    <property type="match status" value="1"/>
</dbReference>
<keyword evidence="5" id="KW-1185">Reference proteome</keyword>
<evidence type="ECO:0000256" key="2">
    <source>
        <dbReference type="SAM" id="Phobius"/>
    </source>
</evidence>
<evidence type="ECO:0000313" key="5">
    <source>
        <dbReference type="Proteomes" id="UP000182130"/>
    </source>
</evidence>
<feature type="transmembrane region" description="Helical" evidence="2">
    <location>
        <begin position="209"/>
        <end position="229"/>
    </location>
</feature>
<dbReference type="AlphaFoldDB" id="A0A1G8V214"/>
<dbReference type="PANTHER" id="PTHR14969">
    <property type="entry name" value="SPHINGOSINE-1-PHOSPHATE PHOSPHOHYDROLASE"/>
    <property type="match status" value="1"/>
</dbReference>
<feature type="compositionally biased region" description="Basic and acidic residues" evidence="1">
    <location>
        <begin position="1"/>
        <end position="10"/>
    </location>
</feature>
<keyword evidence="2" id="KW-0472">Membrane</keyword>
<name>A0A1G8V214_9MICC</name>
<feature type="transmembrane region" description="Helical" evidence="2">
    <location>
        <begin position="65"/>
        <end position="98"/>
    </location>
</feature>
<evidence type="ECO:0000256" key="1">
    <source>
        <dbReference type="SAM" id="MobiDB-lite"/>
    </source>
</evidence>
<evidence type="ECO:0000313" key="4">
    <source>
        <dbReference type="EMBL" id="SDJ59897.1"/>
    </source>
</evidence>
<proteinExistence type="predicted"/>
<keyword evidence="2" id="KW-0812">Transmembrane</keyword>
<reference evidence="5" key="1">
    <citation type="submission" date="2016-10" db="EMBL/GenBank/DDBJ databases">
        <authorList>
            <person name="Varghese N."/>
            <person name="Submissions S."/>
        </authorList>
    </citation>
    <scope>NUCLEOTIDE SEQUENCE [LARGE SCALE GENOMIC DNA]</scope>
    <source>
        <strain evidence="5">CGMCC 1.10783</strain>
    </source>
</reference>
<feature type="transmembrane region" description="Helical" evidence="2">
    <location>
        <begin position="110"/>
        <end position="131"/>
    </location>
</feature>
<feature type="transmembrane region" description="Helical" evidence="2">
    <location>
        <begin position="26"/>
        <end position="45"/>
    </location>
</feature>
<feature type="region of interest" description="Disordered" evidence="1">
    <location>
        <begin position="1"/>
        <end position="20"/>
    </location>
</feature>
<dbReference type="Pfam" id="PF01569">
    <property type="entry name" value="PAP2"/>
    <property type="match status" value="1"/>
</dbReference>
<evidence type="ECO:0000259" key="3">
    <source>
        <dbReference type="SMART" id="SM00014"/>
    </source>
</evidence>
<dbReference type="InterPro" id="IPR000326">
    <property type="entry name" value="PAP2/HPO"/>
</dbReference>
<feature type="transmembrane region" description="Helical" evidence="2">
    <location>
        <begin position="151"/>
        <end position="170"/>
    </location>
</feature>
<sequence>MQQAVRERARPRPASPPAPRCSQRTLFLWAAALLLAGDALFWTLYAQVQTTSGLVLLDGPVHDALLGICGPFLTALAGAVSAATSPLLISVVCVGFCVAWWIRGRELWRPAVLLFAMAFTEVVTTAAKEWVARPRPPARDFLLGPEDALSFPSGHTAGTTVVLFALAYFVASRSGRRSTAVLAPPAAVAGTLLVAFSGVYLGYHWMSDVVASFGLGQAVTAIVVFADAVRRGSEGADPGGAISDPAASRGAISGGAISGGARRSG</sequence>
<feature type="domain" description="Phosphatidic acid phosphatase type 2/haloperoxidase" evidence="3">
    <location>
        <begin position="108"/>
        <end position="224"/>
    </location>
</feature>
<dbReference type="InterPro" id="IPR036938">
    <property type="entry name" value="PAP2/HPO_sf"/>
</dbReference>
<dbReference type="OrthoDB" id="5289372at2"/>
<feature type="transmembrane region" description="Helical" evidence="2">
    <location>
        <begin position="182"/>
        <end position="203"/>
    </location>
</feature>
<accession>A0A1G8V214</accession>
<dbReference type="CDD" id="cd03392">
    <property type="entry name" value="PAP2_like_2"/>
    <property type="match status" value="1"/>
</dbReference>
<feature type="region of interest" description="Disordered" evidence="1">
    <location>
        <begin position="236"/>
        <end position="265"/>
    </location>
</feature>
<gene>
    <name evidence="4" type="ORF">SAMN05216555_11317</name>
</gene>